<dbReference type="Proteomes" id="UP000266861">
    <property type="component" value="Unassembled WGS sequence"/>
</dbReference>
<accession>A0A397GTA4</accession>
<dbReference type="AlphaFoldDB" id="A0A397GTA4"/>
<keyword evidence="2" id="KW-1185">Reference proteome</keyword>
<organism evidence="1 2">
    <name type="scientific">Diversispora epigaea</name>
    <dbReference type="NCBI Taxonomy" id="1348612"/>
    <lineage>
        <taxon>Eukaryota</taxon>
        <taxon>Fungi</taxon>
        <taxon>Fungi incertae sedis</taxon>
        <taxon>Mucoromycota</taxon>
        <taxon>Glomeromycotina</taxon>
        <taxon>Glomeromycetes</taxon>
        <taxon>Diversisporales</taxon>
        <taxon>Diversisporaceae</taxon>
        <taxon>Diversispora</taxon>
    </lineage>
</organism>
<proteinExistence type="predicted"/>
<dbReference type="EMBL" id="PQFF01000420">
    <property type="protein sequence ID" value="RHZ51290.1"/>
    <property type="molecule type" value="Genomic_DNA"/>
</dbReference>
<dbReference type="OrthoDB" id="2354161at2759"/>
<evidence type="ECO:0000313" key="1">
    <source>
        <dbReference type="EMBL" id="RHZ51290.1"/>
    </source>
</evidence>
<evidence type="ECO:0000313" key="2">
    <source>
        <dbReference type="Proteomes" id="UP000266861"/>
    </source>
</evidence>
<name>A0A397GTA4_9GLOM</name>
<comment type="caution">
    <text evidence="1">The sequence shown here is derived from an EMBL/GenBank/DDBJ whole genome shotgun (WGS) entry which is preliminary data.</text>
</comment>
<sequence>MSQLYHGNSENVDYYGIADETLCPLCKLDHDGDEDIEGRYEIGSYYVKCEQRGIEIEAKTNKSLTLKYLEWHNKFTGLPSIRSKLYKRYKKETGLDPWINSETSDLSQIKDTNNYPSQNCVIKISKFPEEKDVIIEAVHKHFPFLSYTNSNAWHRDVFKYTDSEAKCPICKEVHTRYCKDDHYYLNCSFCIDQKKVIIAIQSLPEIQLEASLHQYAIEHGMDPKKFSIITKAEKNRWATGCFPVDLERDIRCYQSGIKRNEDIRKYHKFLTDWERLVGKELLRRGILKSGLSTTWLDELMKEWEGIHTQFIQIFN</sequence>
<reference evidence="1 2" key="1">
    <citation type="submission" date="2018-08" db="EMBL/GenBank/DDBJ databases">
        <title>Genome and evolution of the arbuscular mycorrhizal fungus Diversispora epigaea (formerly Glomus versiforme) and its bacterial endosymbionts.</title>
        <authorList>
            <person name="Sun X."/>
            <person name="Fei Z."/>
            <person name="Harrison M."/>
        </authorList>
    </citation>
    <scope>NUCLEOTIDE SEQUENCE [LARGE SCALE GENOMIC DNA]</scope>
    <source>
        <strain evidence="1 2">IT104</strain>
    </source>
</reference>
<protein>
    <submittedName>
        <fullName evidence="1">Uncharacterized protein</fullName>
    </submittedName>
</protein>
<gene>
    <name evidence="1" type="ORF">Glove_481g109</name>
</gene>